<evidence type="ECO:0000256" key="1">
    <source>
        <dbReference type="ARBA" id="ARBA00001936"/>
    </source>
</evidence>
<dbReference type="EMBL" id="JBHTKB010000003">
    <property type="protein sequence ID" value="MFD0914561.1"/>
    <property type="molecule type" value="Genomic_DNA"/>
</dbReference>
<evidence type="ECO:0000256" key="7">
    <source>
        <dbReference type="ARBA" id="ARBA00022840"/>
    </source>
</evidence>
<keyword evidence="4 10" id="KW-0317">Glutathione biosynthesis</keyword>
<accession>A0ABW3FCN3</accession>
<dbReference type="SUPFAM" id="SSF52440">
    <property type="entry name" value="PreATP-grasp domain"/>
    <property type="match status" value="1"/>
</dbReference>
<gene>
    <name evidence="10 12" type="primary">gshB</name>
    <name evidence="12" type="ORF">ACFQ1Z_13445</name>
</gene>
<dbReference type="InterPro" id="IPR016185">
    <property type="entry name" value="PreATP-grasp_dom_sf"/>
</dbReference>
<dbReference type="HAMAP" id="MF_00162">
    <property type="entry name" value="GSH_S"/>
    <property type="match status" value="1"/>
</dbReference>
<comment type="caution">
    <text evidence="12">The sequence shown here is derived from an EMBL/GenBank/DDBJ whole genome shotgun (WGS) entry which is preliminary data.</text>
</comment>
<proteinExistence type="inferred from homology"/>
<reference evidence="13" key="1">
    <citation type="journal article" date="2019" name="Int. J. Syst. Evol. Microbiol.">
        <title>The Global Catalogue of Microorganisms (GCM) 10K type strain sequencing project: providing services to taxonomists for standard genome sequencing and annotation.</title>
        <authorList>
            <consortium name="The Broad Institute Genomics Platform"/>
            <consortium name="The Broad Institute Genome Sequencing Center for Infectious Disease"/>
            <person name="Wu L."/>
            <person name="Ma J."/>
        </authorList>
    </citation>
    <scope>NUCLEOTIDE SEQUENCE [LARGE SCALE GENOMIC DNA]</scope>
    <source>
        <strain evidence="13">CCUG 58412</strain>
    </source>
</reference>
<dbReference type="PROSITE" id="PS50975">
    <property type="entry name" value="ATP_GRASP"/>
    <property type="match status" value="1"/>
</dbReference>
<protein>
    <recommendedName>
        <fullName evidence="10">Glutathione synthetase</fullName>
        <ecNumber evidence="10">6.3.2.3</ecNumber>
    </recommendedName>
    <alternativeName>
        <fullName evidence="10">GSH synthetase</fullName>
        <shortName evidence="10">GSH-S</shortName>
        <shortName evidence="10">GSHase</shortName>
    </alternativeName>
    <alternativeName>
        <fullName evidence="10">Glutathione synthase</fullName>
    </alternativeName>
</protein>
<evidence type="ECO:0000256" key="6">
    <source>
        <dbReference type="ARBA" id="ARBA00022741"/>
    </source>
</evidence>
<comment type="cofactor">
    <cofactor evidence="1">
        <name>Mn(2+)</name>
        <dbReference type="ChEBI" id="CHEBI:29035"/>
    </cofactor>
</comment>
<dbReference type="NCBIfam" id="NF003573">
    <property type="entry name" value="PRK05246.1"/>
    <property type="match status" value="1"/>
</dbReference>
<evidence type="ECO:0000259" key="11">
    <source>
        <dbReference type="PROSITE" id="PS50975"/>
    </source>
</evidence>
<dbReference type="Gene3D" id="3.30.470.20">
    <property type="entry name" value="ATP-grasp fold, B domain"/>
    <property type="match status" value="1"/>
</dbReference>
<evidence type="ECO:0000313" key="13">
    <source>
        <dbReference type="Proteomes" id="UP001597128"/>
    </source>
</evidence>
<dbReference type="NCBIfam" id="TIGR01380">
    <property type="entry name" value="glut_syn"/>
    <property type="match status" value="1"/>
</dbReference>
<keyword evidence="8" id="KW-0460">Magnesium</keyword>
<comment type="pathway">
    <text evidence="10">Sulfur metabolism; glutathione biosynthesis; glutathione from L-cysteine and L-glutamate: step 2/2.</text>
</comment>
<dbReference type="SUPFAM" id="SSF56059">
    <property type="entry name" value="Glutathione synthetase ATP-binding domain-like"/>
    <property type="match status" value="1"/>
</dbReference>
<dbReference type="EC" id="6.3.2.3" evidence="10"/>
<feature type="domain" description="ATP-grasp" evidence="11">
    <location>
        <begin position="121"/>
        <end position="311"/>
    </location>
</feature>
<name>A0ABW3FCN3_9PROT</name>
<keyword evidence="9" id="KW-0464">Manganese</keyword>
<dbReference type="RefSeq" id="WP_379058526.1">
    <property type="nucleotide sequence ID" value="NZ_JBHTKB010000003.1"/>
</dbReference>
<comment type="catalytic activity">
    <reaction evidence="10">
        <text>gamma-L-glutamyl-L-cysteine + glycine + ATP = glutathione + ADP + phosphate + H(+)</text>
        <dbReference type="Rhea" id="RHEA:13557"/>
        <dbReference type="ChEBI" id="CHEBI:15378"/>
        <dbReference type="ChEBI" id="CHEBI:30616"/>
        <dbReference type="ChEBI" id="CHEBI:43474"/>
        <dbReference type="ChEBI" id="CHEBI:57305"/>
        <dbReference type="ChEBI" id="CHEBI:57925"/>
        <dbReference type="ChEBI" id="CHEBI:58173"/>
        <dbReference type="ChEBI" id="CHEBI:456216"/>
        <dbReference type="EC" id="6.3.2.3"/>
    </reaction>
</comment>
<dbReference type="Pfam" id="PF02951">
    <property type="entry name" value="GSH-S_N"/>
    <property type="match status" value="1"/>
</dbReference>
<dbReference type="PANTHER" id="PTHR21621">
    <property type="entry name" value="RIBOSOMAL PROTEIN S6 MODIFICATION PROTEIN"/>
    <property type="match status" value="1"/>
</dbReference>
<evidence type="ECO:0000256" key="3">
    <source>
        <dbReference type="ARBA" id="ARBA00022598"/>
    </source>
</evidence>
<keyword evidence="5" id="KW-0479">Metal-binding</keyword>
<keyword evidence="13" id="KW-1185">Reference proteome</keyword>
<dbReference type="InterPro" id="IPR004218">
    <property type="entry name" value="GSHS_ATP-bd"/>
</dbReference>
<organism evidence="12 13">
    <name type="scientific">Methylophilus luteus</name>
    <dbReference type="NCBI Taxonomy" id="640108"/>
    <lineage>
        <taxon>Bacteria</taxon>
        <taxon>Pseudomonadati</taxon>
        <taxon>Pseudomonadota</taxon>
        <taxon>Betaproteobacteria</taxon>
        <taxon>Nitrosomonadales</taxon>
        <taxon>Methylophilaceae</taxon>
        <taxon>Methylophilus</taxon>
    </lineage>
</organism>
<dbReference type="GO" id="GO:0004363">
    <property type="term" value="F:glutathione synthase activity"/>
    <property type="evidence" value="ECO:0007669"/>
    <property type="project" value="UniProtKB-EC"/>
</dbReference>
<comment type="cofactor">
    <cofactor evidence="2">
        <name>Mg(2+)</name>
        <dbReference type="ChEBI" id="CHEBI:18420"/>
    </cofactor>
</comment>
<dbReference type="Gene3D" id="3.30.1490.20">
    <property type="entry name" value="ATP-grasp fold, A domain"/>
    <property type="match status" value="1"/>
</dbReference>
<sequence length="316" mass="35327">MKLLFILDPLHTLTAYKDTSLAIMRAAQARGHELWVCEQHDWHLQREIALVDAQPFKFDEDRWVVGDKTTHQPTAFDAVLMRKDPPFDNEYLYSTYLLELAQQQGATIVNDPAAIRGWNEKLSVTRFGQFTPAFIVTSQREKILAFLAEHGDIIVKPLDGMGGSGIFRLRKDDPNIFSILETLTRFETQTIMVQRYIPEITQGDKRILIINGEPLPYALARIPKTGETRGNLAAGGKGVAQPLSERDLEIAQTVGKTLKQHGLFLVGLDVIGDYLTEVNVTSPTGMVEIAAQSRDWAAPCDPAQVMVEALEKSLKN</sequence>
<dbReference type="InterPro" id="IPR011761">
    <property type="entry name" value="ATP-grasp"/>
</dbReference>
<dbReference type="InterPro" id="IPR004215">
    <property type="entry name" value="GSHS_N"/>
</dbReference>
<evidence type="ECO:0000256" key="5">
    <source>
        <dbReference type="ARBA" id="ARBA00022723"/>
    </source>
</evidence>
<evidence type="ECO:0000256" key="4">
    <source>
        <dbReference type="ARBA" id="ARBA00022684"/>
    </source>
</evidence>
<comment type="similarity">
    <text evidence="10">Belongs to the prokaryotic GSH synthase family.</text>
</comment>
<dbReference type="InterPro" id="IPR013815">
    <property type="entry name" value="ATP_grasp_subdomain_1"/>
</dbReference>
<evidence type="ECO:0000256" key="9">
    <source>
        <dbReference type="ARBA" id="ARBA00023211"/>
    </source>
</evidence>
<evidence type="ECO:0000256" key="2">
    <source>
        <dbReference type="ARBA" id="ARBA00001946"/>
    </source>
</evidence>
<keyword evidence="7 10" id="KW-0067">ATP-binding</keyword>
<dbReference type="Proteomes" id="UP001597128">
    <property type="component" value="Unassembled WGS sequence"/>
</dbReference>
<keyword evidence="3 10" id="KW-0436">Ligase</keyword>
<dbReference type="InterPro" id="IPR006284">
    <property type="entry name" value="Glut_synth_pro"/>
</dbReference>
<keyword evidence="6 10" id="KW-0547">Nucleotide-binding</keyword>
<evidence type="ECO:0000313" key="12">
    <source>
        <dbReference type="EMBL" id="MFD0914561.1"/>
    </source>
</evidence>
<dbReference type="Pfam" id="PF02955">
    <property type="entry name" value="GSH-S_ATP"/>
    <property type="match status" value="1"/>
</dbReference>
<evidence type="ECO:0000256" key="10">
    <source>
        <dbReference type="HAMAP-Rule" id="MF_00162"/>
    </source>
</evidence>
<dbReference type="Gene3D" id="3.40.50.20">
    <property type="match status" value="1"/>
</dbReference>
<evidence type="ECO:0000256" key="8">
    <source>
        <dbReference type="ARBA" id="ARBA00022842"/>
    </source>
</evidence>
<dbReference type="PANTHER" id="PTHR21621:SF4">
    <property type="entry name" value="GLUTATHIONE SYNTHETASE"/>
    <property type="match status" value="1"/>
</dbReference>